<feature type="region of interest" description="Disordered" evidence="15">
    <location>
        <begin position="1"/>
        <end position="21"/>
    </location>
</feature>
<evidence type="ECO:0000256" key="6">
    <source>
        <dbReference type="ARBA" id="ARBA00022723"/>
    </source>
</evidence>
<evidence type="ECO:0000259" key="19">
    <source>
        <dbReference type="Pfam" id="PF22249"/>
    </source>
</evidence>
<evidence type="ECO:0000256" key="14">
    <source>
        <dbReference type="ARBA" id="ARBA00078796"/>
    </source>
</evidence>
<dbReference type="Gene3D" id="3.40.630.10">
    <property type="entry name" value="Zn peptidases"/>
    <property type="match status" value="1"/>
</dbReference>
<comment type="cofactor">
    <cofactor evidence="1">
        <name>Zn(2+)</name>
        <dbReference type="ChEBI" id="CHEBI:29105"/>
    </cofactor>
</comment>
<feature type="domain" description="Endoplasmic reticulum metallopeptidase 1-like C-terminal" evidence="18">
    <location>
        <begin position="649"/>
        <end position="876"/>
    </location>
</feature>
<evidence type="ECO:0000256" key="4">
    <source>
        <dbReference type="ARBA" id="ARBA00022670"/>
    </source>
</evidence>
<feature type="transmembrane region" description="Helical" evidence="16">
    <location>
        <begin position="499"/>
        <end position="516"/>
    </location>
</feature>
<dbReference type="PANTHER" id="PTHR12147:SF22">
    <property type="entry name" value="ENDOPLASMIC RETICULUM METALLOPEPTIDASE 1"/>
    <property type="match status" value="1"/>
</dbReference>
<evidence type="ECO:0000256" key="12">
    <source>
        <dbReference type="ARBA" id="ARBA00023136"/>
    </source>
</evidence>
<evidence type="ECO:0000256" key="1">
    <source>
        <dbReference type="ARBA" id="ARBA00001947"/>
    </source>
</evidence>
<dbReference type="InterPro" id="IPR053973">
    <property type="entry name" value="ERMP1-like_C"/>
</dbReference>
<evidence type="ECO:0000256" key="16">
    <source>
        <dbReference type="SAM" id="Phobius"/>
    </source>
</evidence>
<dbReference type="PROSITE" id="PS00758">
    <property type="entry name" value="ARGE_DAPE_CPG2_1"/>
    <property type="match status" value="1"/>
</dbReference>
<dbReference type="Pfam" id="PF04389">
    <property type="entry name" value="Peptidase_M28"/>
    <property type="match status" value="1"/>
</dbReference>
<dbReference type="InterPro" id="IPR053974">
    <property type="entry name" value="ERMP1_1-A_TM"/>
</dbReference>
<dbReference type="InterPro" id="IPR007484">
    <property type="entry name" value="Peptidase_M28"/>
</dbReference>
<keyword evidence="13" id="KW-0325">Glycoprotein</keyword>
<evidence type="ECO:0000256" key="10">
    <source>
        <dbReference type="ARBA" id="ARBA00022989"/>
    </source>
</evidence>
<dbReference type="PANTHER" id="PTHR12147">
    <property type="entry name" value="METALLOPEPTIDASE M28 FAMILY MEMBER"/>
    <property type="match status" value="1"/>
</dbReference>
<dbReference type="InterPro" id="IPR001261">
    <property type="entry name" value="ArgE/DapE_CS"/>
</dbReference>
<dbReference type="Pfam" id="PF22249">
    <property type="entry name" value="ERMP1-TM"/>
    <property type="match status" value="1"/>
</dbReference>
<dbReference type="CDD" id="cd03875">
    <property type="entry name" value="M28_Fxna_like"/>
    <property type="match status" value="1"/>
</dbReference>
<evidence type="ECO:0000259" key="18">
    <source>
        <dbReference type="Pfam" id="PF22248"/>
    </source>
</evidence>
<evidence type="ECO:0000256" key="9">
    <source>
        <dbReference type="ARBA" id="ARBA00022833"/>
    </source>
</evidence>
<feature type="transmembrane region" description="Helical" evidence="16">
    <location>
        <begin position="457"/>
        <end position="478"/>
    </location>
</feature>
<sequence>MRKRVTTQNESSNETLLGEDYTSNKHRSGVHNVPFSFAILLLIALFALFGFVHLLDGRLPTALTIHDEKNYPDAFITDRAKHDLKLLTSLGSRVTGSYENEVLAVSFFQREIAFIQQQARRNQKIEIDIQKVSGAFYNDFRPHGAINTYSQIQNVVVKLHGSDASKHSLLLNSHFDTVPSSPGGTDAGINCVVMLEILRKLSRSPYRLRHNVIFLFNGAEETGLRASHGFITQHKWAKEIKTLINLEGAGAGGKELLFQTGIAVPWILRYYKNVPHPRGQVFSEEIFQTGQIPSDTDFRIFRDYGNVTGIDFAFTENGYRYHTKYDDFENIPDGSYQHIGDNVLTLTKLLGNATEMDDPNEFVQHKTVFFDIFGFFITYTENQATLINSFISLLSILVTVWSFYKFGLGITQQSAACIGLTSLAFITGWSLAGFFTIVTATFLDLLKSSLSWYGSQWMLLGLYTLPTIACCCTSVIVLNNYNEKMNLNVNVQSQIQIHVVKLLWTFALLIGTFLKIRSVYLIMMPVLFQTVACLILHLLQLQHSVRKWQVVYLITLIIPTVFLMNVLGLAGRVLIPMCGRIGPERNPELIMGILTFAFTLLLSSLYVPLITLVHKPGKVVKILFTVFILFVLIALSPLGFPYNGNSNSPTLQRYWIFHTSRTFRNDTNHVYKKNAGFFVINWDRNAPNTVRQLVKDFNKEKSITEDCDNNLLCGLPLISSKIISVIRDSTWIPAGQPIVHEQINFKMVEKNQLSSTVRQFNFSLTGPSHMHITISPRINATLIKNNLVPHVPKTLIWNNRKIYIILHVSGAEVTPLSISLNFQVPANWEGPTFDIGISGKCVHDRTNLKTPQYVKFLSSFPEWADVVPHLATYETWVY</sequence>
<feature type="transmembrane region" description="Helical" evidence="16">
    <location>
        <begin position="551"/>
        <end position="570"/>
    </location>
</feature>
<evidence type="ECO:0000256" key="8">
    <source>
        <dbReference type="ARBA" id="ARBA00022824"/>
    </source>
</evidence>
<dbReference type="InterPro" id="IPR045175">
    <property type="entry name" value="M28_fam"/>
</dbReference>
<dbReference type="Pfam" id="PF22248">
    <property type="entry name" value="ERMP1_C"/>
    <property type="match status" value="1"/>
</dbReference>
<evidence type="ECO:0000256" key="13">
    <source>
        <dbReference type="ARBA" id="ARBA00023180"/>
    </source>
</evidence>
<feature type="transmembrane region" description="Helical" evidence="16">
    <location>
        <begin position="35"/>
        <end position="55"/>
    </location>
</feature>
<evidence type="ECO:0000259" key="17">
    <source>
        <dbReference type="Pfam" id="PF04389"/>
    </source>
</evidence>
<evidence type="ECO:0000313" key="21">
    <source>
        <dbReference type="Proteomes" id="UP001329430"/>
    </source>
</evidence>
<dbReference type="GO" id="GO:0046872">
    <property type="term" value="F:metal ion binding"/>
    <property type="evidence" value="ECO:0007669"/>
    <property type="project" value="UniProtKB-KW"/>
</dbReference>
<keyword evidence="5 16" id="KW-0812">Transmembrane</keyword>
<feature type="domain" description="Peptidase M28" evidence="17">
    <location>
        <begin position="154"/>
        <end position="346"/>
    </location>
</feature>
<comment type="caution">
    <text evidence="20">The sequence shown here is derived from an EMBL/GenBank/DDBJ whole genome shotgun (WGS) entry which is preliminary data.</text>
</comment>
<feature type="transmembrane region" description="Helical" evidence="16">
    <location>
        <begin position="416"/>
        <end position="437"/>
    </location>
</feature>
<keyword evidence="11" id="KW-0482">Metalloprotease</keyword>
<organism evidence="20 21">
    <name type="scientific">Pyrocoelia pectoralis</name>
    <dbReference type="NCBI Taxonomy" id="417401"/>
    <lineage>
        <taxon>Eukaryota</taxon>
        <taxon>Metazoa</taxon>
        <taxon>Ecdysozoa</taxon>
        <taxon>Arthropoda</taxon>
        <taxon>Hexapoda</taxon>
        <taxon>Insecta</taxon>
        <taxon>Pterygota</taxon>
        <taxon>Neoptera</taxon>
        <taxon>Endopterygota</taxon>
        <taxon>Coleoptera</taxon>
        <taxon>Polyphaga</taxon>
        <taxon>Elateriformia</taxon>
        <taxon>Elateroidea</taxon>
        <taxon>Lampyridae</taxon>
        <taxon>Lampyrinae</taxon>
        <taxon>Pyrocoelia</taxon>
    </lineage>
</organism>
<dbReference type="Proteomes" id="UP001329430">
    <property type="component" value="Chromosome 2"/>
</dbReference>
<feature type="transmembrane region" description="Helical" evidence="16">
    <location>
        <begin position="622"/>
        <end position="642"/>
    </location>
</feature>
<comment type="subcellular location">
    <subcellularLocation>
        <location evidence="2">Endoplasmic reticulum membrane</location>
        <topology evidence="2">Multi-pass membrane protein</topology>
    </subcellularLocation>
</comment>
<protein>
    <recommendedName>
        <fullName evidence="14">FXNA-like protease</fullName>
    </recommendedName>
</protein>
<evidence type="ECO:0000256" key="7">
    <source>
        <dbReference type="ARBA" id="ARBA00022801"/>
    </source>
</evidence>
<keyword evidence="9" id="KW-0862">Zinc</keyword>
<evidence type="ECO:0000256" key="5">
    <source>
        <dbReference type="ARBA" id="ARBA00022692"/>
    </source>
</evidence>
<dbReference type="GO" id="GO:0006508">
    <property type="term" value="P:proteolysis"/>
    <property type="evidence" value="ECO:0007669"/>
    <property type="project" value="UniProtKB-KW"/>
</dbReference>
<feature type="domain" description="Endoplasmic reticulum metallopeptidase 1/1-A TM" evidence="19">
    <location>
        <begin position="426"/>
        <end position="632"/>
    </location>
</feature>
<feature type="transmembrane region" description="Helical" evidence="16">
    <location>
        <begin position="590"/>
        <end position="610"/>
    </location>
</feature>
<proteinExistence type="inferred from homology"/>
<dbReference type="GO" id="GO:0008235">
    <property type="term" value="F:metalloexopeptidase activity"/>
    <property type="evidence" value="ECO:0007669"/>
    <property type="project" value="InterPro"/>
</dbReference>
<evidence type="ECO:0000313" key="20">
    <source>
        <dbReference type="EMBL" id="KAK5648928.1"/>
    </source>
</evidence>
<keyword evidence="6" id="KW-0479">Metal-binding</keyword>
<dbReference type="SUPFAM" id="SSF53187">
    <property type="entry name" value="Zn-dependent exopeptidases"/>
    <property type="match status" value="1"/>
</dbReference>
<dbReference type="InterPro" id="IPR048024">
    <property type="entry name" value="Fxna-like_M28_dom"/>
</dbReference>
<comment type="similarity">
    <text evidence="3">Belongs to the peptidase M28 family.</text>
</comment>
<feature type="transmembrane region" description="Helical" evidence="16">
    <location>
        <begin position="522"/>
        <end position="539"/>
    </location>
</feature>
<keyword evidence="10 16" id="KW-1133">Transmembrane helix</keyword>
<gene>
    <name evidence="20" type="ORF">RI129_003820</name>
</gene>
<keyword evidence="4" id="KW-0645">Protease</keyword>
<keyword evidence="7" id="KW-0378">Hydrolase</keyword>
<dbReference type="GO" id="GO:0005789">
    <property type="term" value="C:endoplasmic reticulum membrane"/>
    <property type="evidence" value="ECO:0007669"/>
    <property type="project" value="UniProtKB-SubCell"/>
</dbReference>
<accession>A0AAN7VSZ5</accession>
<evidence type="ECO:0000256" key="11">
    <source>
        <dbReference type="ARBA" id="ARBA00023049"/>
    </source>
</evidence>
<evidence type="ECO:0000256" key="15">
    <source>
        <dbReference type="SAM" id="MobiDB-lite"/>
    </source>
</evidence>
<keyword evidence="8" id="KW-0256">Endoplasmic reticulum</keyword>
<evidence type="ECO:0000256" key="3">
    <source>
        <dbReference type="ARBA" id="ARBA00010918"/>
    </source>
</evidence>
<name>A0AAN7VSZ5_9COLE</name>
<reference evidence="20 21" key="1">
    <citation type="journal article" date="2024" name="Insects">
        <title>An Improved Chromosome-Level Genome Assembly of the Firefly Pyrocoelia pectoralis.</title>
        <authorList>
            <person name="Fu X."/>
            <person name="Meyer-Rochow V.B."/>
            <person name="Ballantyne L."/>
            <person name="Zhu X."/>
        </authorList>
    </citation>
    <scope>NUCLEOTIDE SEQUENCE [LARGE SCALE GENOMIC DNA]</scope>
    <source>
        <strain evidence="20">XCY_ONT2</strain>
    </source>
</reference>
<evidence type="ECO:0000256" key="2">
    <source>
        <dbReference type="ARBA" id="ARBA00004477"/>
    </source>
</evidence>
<dbReference type="AlphaFoldDB" id="A0AAN7VSZ5"/>
<feature type="transmembrane region" description="Helical" evidence="16">
    <location>
        <begin position="386"/>
        <end position="404"/>
    </location>
</feature>
<keyword evidence="21" id="KW-1185">Reference proteome</keyword>
<dbReference type="FunFam" id="3.40.630.10:FF:000008">
    <property type="entry name" value="Endoplasmic reticulum metallopeptidase 1"/>
    <property type="match status" value="1"/>
</dbReference>
<dbReference type="EMBL" id="JAVRBK010000002">
    <property type="protein sequence ID" value="KAK5648928.1"/>
    <property type="molecule type" value="Genomic_DNA"/>
</dbReference>
<feature type="compositionally biased region" description="Polar residues" evidence="15">
    <location>
        <begin position="1"/>
        <end position="15"/>
    </location>
</feature>
<keyword evidence="12 16" id="KW-0472">Membrane</keyword>